<dbReference type="EMBL" id="JBFOLJ010000009">
    <property type="protein sequence ID" value="KAL2507095.1"/>
    <property type="molecule type" value="Genomic_DNA"/>
</dbReference>
<feature type="compositionally biased region" description="Basic residues" evidence="1">
    <location>
        <begin position="19"/>
        <end position="32"/>
    </location>
</feature>
<dbReference type="InterPro" id="IPR039326">
    <property type="entry name" value="Patronus"/>
</dbReference>
<dbReference type="PANTHER" id="PTHR35125:SF1">
    <property type="entry name" value="PROTEIN PATRONUS 2"/>
    <property type="match status" value="1"/>
</dbReference>
<feature type="compositionally biased region" description="Basic and acidic residues" evidence="1">
    <location>
        <begin position="40"/>
        <end position="50"/>
    </location>
</feature>
<feature type="compositionally biased region" description="Basic and acidic residues" evidence="1">
    <location>
        <begin position="194"/>
        <end position="213"/>
    </location>
</feature>
<accession>A0ABD1T389</accession>
<evidence type="ECO:0000313" key="3">
    <source>
        <dbReference type="Proteomes" id="UP001604277"/>
    </source>
</evidence>
<keyword evidence="3" id="KW-1185">Reference proteome</keyword>
<feature type="region of interest" description="Disordered" evidence="1">
    <location>
        <begin position="1"/>
        <end position="73"/>
    </location>
</feature>
<feature type="region of interest" description="Disordered" evidence="1">
    <location>
        <begin position="177"/>
        <end position="213"/>
    </location>
</feature>
<evidence type="ECO:0000256" key="1">
    <source>
        <dbReference type="SAM" id="MobiDB-lite"/>
    </source>
</evidence>
<proteinExistence type="predicted"/>
<dbReference type="Proteomes" id="UP001604277">
    <property type="component" value="Unassembled WGS sequence"/>
</dbReference>
<name>A0ABD1T389_9LAMI</name>
<reference evidence="3" key="1">
    <citation type="submission" date="2024-07" db="EMBL/GenBank/DDBJ databases">
        <title>Two chromosome-level genome assemblies of Korean endemic species Abeliophyllum distichum and Forsythia ovata (Oleaceae).</title>
        <authorList>
            <person name="Jang H."/>
        </authorList>
    </citation>
    <scope>NUCLEOTIDE SEQUENCE [LARGE SCALE GENOMIC DNA]</scope>
</reference>
<gene>
    <name evidence="2" type="ORF">Fot_30742</name>
</gene>
<organism evidence="2 3">
    <name type="scientific">Forsythia ovata</name>
    <dbReference type="NCBI Taxonomy" id="205694"/>
    <lineage>
        <taxon>Eukaryota</taxon>
        <taxon>Viridiplantae</taxon>
        <taxon>Streptophyta</taxon>
        <taxon>Embryophyta</taxon>
        <taxon>Tracheophyta</taxon>
        <taxon>Spermatophyta</taxon>
        <taxon>Magnoliopsida</taxon>
        <taxon>eudicotyledons</taxon>
        <taxon>Gunneridae</taxon>
        <taxon>Pentapetalae</taxon>
        <taxon>asterids</taxon>
        <taxon>lamiids</taxon>
        <taxon>Lamiales</taxon>
        <taxon>Oleaceae</taxon>
        <taxon>Forsythieae</taxon>
        <taxon>Forsythia</taxon>
    </lineage>
</organism>
<comment type="caution">
    <text evidence="2">The sequence shown here is derived from an EMBL/GenBank/DDBJ whole genome shotgun (WGS) entry which is preliminary data.</text>
</comment>
<dbReference type="PANTHER" id="PTHR35125">
    <property type="entry name" value="NEURON NAVIGATOR 1-LIKE-RELATED"/>
    <property type="match status" value="1"/>
</dbReference>
<protein>
    <submittedName>
        <fullName evidence="2">Uncharacterized protein</fullName>
    </submittedName>
</protein>
<sequence length="213" mass="23881">MERPLTQKPLIIQDENSAIHRKKAVVHGKSKSSKPISKKGGAELESRKALNDITNKSSLHPEASSKKKKSQIKKHNVLERGSIHDHVIETEESSKTQSTVNENINVAEEGFLHDHSKCIEADKSSVERHFWDIVLPGHDSADPADPVPRLAKIDPDIGSLLELNEDWLNSLSWWKSPPCSPPRWDSPPLSPFASEHEPVEFTLKEKEGDDCRV</sequence>
<evidence type="ECO:0000313" key="2">
    <source>
        <dbReference type="EMBL" id="KAL2507095.1"/>
    </source>
</evidence>
<dbReference type="AlphaFoldDB" id="A0ABD1T389"/>
<feature type="compositionally biased region" description="Pro residues" evidence="1">
    <location>
        <begin position="178"/>
        <end position="190"/>
    </location>
</feature>